<sequence>MPVASLRSNQVASNDNMDSSKALIGMIDKKVRNLEKRKGKLDSYKQLAADGKELNDDQQAAVENLTSVELNLEFAKDLQKQFNQFALEQAKLQKKQAKKEEALRQANRRDADLAMIKNVLELQNLLNQLSDEAREDFIKGANGAV</sequence>
<evidence type="ECO:0000256" key="1">
    <source>
        <dbReference type="ARBA" id="ARBA00007950"/>
    </source>
</evidence>
<dbReference type="GO" id="GO:0005737">
    <property type="term" value="C:cytoplasm"/>
    <property type="evidence" value="ECO:0007669"/>
    <property type="project" value="TreeGrafter"/>
</dbReference>
<dbReference type="OrthoDB" id="10062814at2759"/>
<dbReference type="EMBL" id="CACRXK020010118">
    <property type="protein sequence ID" value="CAB4018672.1"/>
    <property type="molecule type" value="Genomic_DNA"/>
</dbReference>
<evidence type="ECO:0000313" key="3">
    <source>
        <dbReference type="Proteomes" id="UP001152795"/>
    </source>
</evidence>
<feature type="non-terminal residue" evidence="2">
    <location>
        <position position="1"/>
    </location>
</feature>
<dbReference type="AlphaFoldDB" id="A0A6S7JQ96"/>
<dbReference type="PANTHER" id="PTHR22922">
    <property type="entry name" value="GPI-ANCHORED PROTEIN P137"/>
    <property type="match status" value="1"/>
</dbReference>
<dbReference type="Pfam" id="PF18293">
    <property type="entry name" value="Caprin-1_dimer"/>
    <property type="match status" value="1"/>
</dbReference>
<dbReference type="InterPro" id="IPR028816">
    <property type="entry name" value="Caprin"/>
</dbReference>
<dbReference type="GO" id="GO:0003723">
    <property type="term" value="F:RNA binding"/>
    <property type="evidence" value="ECO:0007669"/>
    <property type="project" value="TreeGrafter"/>
</dbReference>
<protein>
    <submittedName>
        <fullName evidence="2">Uncharacterized protein</fullName>
    </submittedName>
</protein>
<proteinExistence type="inferred from homology"/>
<reference evidence="2" key="1">
    <citation type="submission" date="2020-04" db="EMBL/GenBank/DDBJ databases">
        <authorList>
            <person name="Alioto T."/>
            <person name="Alioto T."/>
            <person name="Gomez Garrido J."/>
        </authorList>
    </citation>
    <scope>NUCLEOTIDE SEQUENCE</scope>
    <source>
        <strain evidence="2">A484AB</strain>
    </source>
</reference>
<dbReference type="Proteomes" id="UP001152795">
    <property type="component" value="Unassembled WGS sequence"/>
</dbReference>
<accession>A0A6S7JQ96</accession>
<gene>
    <name evidence="2" type="ORF">PACLA_8A088854</name>
</gene>
<evidence type="ECO:0000313" key="2">
    <source>
        <dbReference type="EMBL" id="CAB4018672.1"/>
    </source>
</evidence>
<keyword evidence="3" id="KW-1185">Reference proteome</keyword>
<comment type="similarity">
    <text evidence="1">Belongs to the caprin family.</text>
</comment>
<name>A0A6S7JQ96_PARCT</name>
<dbReference type="InterPro" id="IPR041637">
    <property type="entry name" value="Caprin-1_dimer"/>
</dbReference>
<organism evidence="2 3">
    <name type="scientific">Paramuricea clavata</name>
    <name type="common">Red gorgonian</name>
    <name type="synonym">Violescent sea-whip</name>
    <dbReference type="NCBI Taxonomy" id="317549"/>
    <lineage>
        <taxon>Eukaryota</taxon>
        <taxon>Metazoa</taxon>
        <taxon>Cnidaria</taxon>
        <taxon>Anthozoa</taxon>
        <taxon>Octocorallia</taxon>
        <taxon>Malacalcyonacea</taxon>
        <taxon>Plexauridae</taxon>
        <taxon>Paramuricea</taxon>
    </lineage>
</organism>
<comment type="caution">
    <text evidence="2">The sequence shown here is derived from an EMBL/GenBank/DDBJ whole genome shotgun (WGS) entry which is preliminary data.</text>
</comment>
<dbReference type="PANTHER" id="PTHR22922:SF19">
    <property type="entry name" value="CAPRIN HOMOLOG"/>
    <property type="match status" value="1"/>
</dbReference>